<gene>
    <name evidence="1" type="ORF">SDC9_27531</name>
</gene>
<dbReference type="AlphaFoldDB" id="A0A644USC5"/>
<name>A0A644USC5_9ZZZZ</name>
<accession>A0A644USC5</accession>
<reference evidence="1" key="1">
    <citation type="submission" date="2019-08" db="EMBL/GenBank/DDBJ databases">
        <authorList>
            <person name="Kucharzyk K."/>
            <person name="Murdoch R.W."/>
            <person name="Higgins S."/>
            <person name="Loffler F."/>
        </authorList>
    </citation>
    <scope>NUCLEOTIDE SEQUENCE</scope>
</reference>
<comment type="caution">
    <text evidence="1">The sequence shown here is derived from an EMBL/GenBank/DDBJ whole genome shotgun (WGS) entry which is preliminary data.</text>
</comment>
<sequence>MSHNPMNLADLSTDQLKELKQFEAQFSSKHGKHIFFLAFGEKQ</sequence>
<evidence type="ECO:0000313" key="1">
    <source>
        <dbReference type="EMBL" id="MPL81603.1"/>
    </source>
</evidence>
<protein>
    <submittedName>
        <fullName evidence="1">Uncharacterized protein</fullName>
    </submittedName>
</protein>
<organism evidence="1">
    <name type="scientific">bioreactor metagenome</name>
    <dbReference type="NCBI Taxonomy" id="1076179"/>
    <lineage>
        <taxon>unclassified sequences</taxon>
        <taxon>metagenomes</taxon>
        <taxon>ecological metagenomes</taxon>
    </lineage>
</organism>
<dbReference type="EMBL" id="VSSQ01000151">
    <property type="protein sequence ID" value="MPL81603.1"/>
    <property type="molecule type" value="Genomic_DNA"/>
</dbReference>
<proteinExistence type="predicted"/>